<protein>
    <recommendedName>
        <fullName evidence="7">Nucleoporin NUP42</fullName>
    </recommendedName>
    <alternativeName>
        <fullName evidence="8">Nucleoporin-like protein 2</fullName>
    </alternativeName>
</protein>
<dbReference type="PANTHER" id="PTHR46527:SF1">
    <property type="entry name" value="NUCLEOPORIN NUP42"/>
    <property type="match status" value="1"/>
</dbReference>
<evidence type="ECO:0000256" key="3">
    <source>
        <dbReference type="ARBA" id="ARBA00022771"/>
    </source>
</evidence>
<dbReference type="AlphaFoldDB" id="A0AAW1CVL8"/>
<dbReference type="Pfam" id="PF18044">
    <property type="entry name" value="zf-CCCH_4"/>
    <property type="match status" value="1"/>
</dbReference>
<evidence type="ECO:0000256" key="1">
    <source>
        <dbReference type="ARBA" id="ARBA00004335"/>
    </source>
</evidence>
<evidence type="ECO:0000256" key="5">
    <source>
        <dbReference type="ARBA" id="ARBA00023242"/>
    </source>
</evidence>
<dbReference type="InterPro" id="IPR051767">
    <property type="entry name" value="Nucleoporin_NUP42"/>
</dbReference>
<evidence type="ECO:0000313" key="12">
    <source>
        <dbReference type="Proteomes" id="UP001461498"/>
    </source>
</evidence>
<evidence type="ECO:0000256" key="6">
    <source>
        <dbReference type="ARBA" id="ARBA00037262"/>
    </source>
</evidence>
<evidence type="ECO:0000256" key="7">
    <source>
        <dbReference type="ARBA" id="ARBA00039886"/>
    </source>
</evidence>
<evidence type="ECO:0000256" key="9">
    <source>
        <dbReference type="PROSITE-ProRule" id="PRU00723"/>
    </source>
</evidence>
<evidence type="ECO:0000256" key="4">
    <source>
        <dbReference type="ARBA" id="ARBA00022833"/>
    </source>
</evidence>
<dbReference type="SMART" id="SM00356">
    <property type="entry name" value="ZnF_C3H1"/>
    <property type="match status" value="1"/>
</dbReference>
<dbReference type="Proteomes" id="UP001461498">
    <property type="component" value="Unassembled WGS sequence"/>
</dbReference>
<dbReference type="SUPFAM" id="SSF90229">
    <property type="entry name" value="CCCH zinc finger"/>
    <property type="match status" value="1"/>
</dbReference>
<evidence type="ECO:0000313" key="11">
    <source>
        <dbReference type="EMBL" id="KAK9502040.1"/>
    </source>
</evidence>
<keyword evidence="4 9" id="KW-0862">Zinc</keyword>
<organism evidence="11 12">
    <name type="scientific">Rhynocoris fuscipes</name>
    <dbReference type="NCBI Taxonomy" id="488301"/>
    <lineage>
        <taxon>Eukaryota</taxon>
        <taxon>Metazoa</taxon>
        <taxon>Ecdysozoa</taxon>
        <taxon>Arthropoda</taxon>
        <taxon>Hexapoda</taxon>
        <taxon>Insecta</taxon>
        <taxon>Pterygota</taxon>
        <taxon>Neoptera</taxon>
        <taxon>Paraneoptera</taxon>
        <taxon>Hemiptera</taxon>
        <taxon>Heteroptera</taxon>
        <taxon>Panheteroptera</taxon>
        <taxon>Cimicomorpha</taxon>
        <taxon>Reduviidae</taxon>
        <taxon>Harpactorinae</taxon>
        <taxon>Harpactorini</taxon>
        <taxon>Rhynocoris</taxon>
    </lineage>
</organism>
<dbReference type="GO" id="GO:0031965">
    <property type="term" value="C:nuclear membrane"/>
    <property type="evidence" value="ECO:0007669"/>
    <property type="project" value="UniProtKB-SubCell"/>
</dbReference>
<keyword evidence="5" id="KW-0539">Nucleus</keyword>
<feature type="domain" description="C3H1-type" evidence="10">
    <location>
        <begin position="4"/>
        <end position="26"/>
    </location>
</feature>
<feature type="zinc finger region" description="C3H1-type" evidence="9">
    <location>
        <begin position="4"/>
        <end position="26"/>
    </location>
</feature>
<comment type="function">
    <text evidence="6">Required for the export of mRNAs containing poly(A) tails from the nucleus into the cytoplasm.</text>
</comment>
<dbReference type="EMBL" id="JAPXFL010000009">
    <property type="protein sequence ID" value="KAK9502040.1"/>
    <property type="molecule type" value="Genomic_DNA"/>
</dbReference>
<dbReference type="GO" id="GO:0008270">
    <property type="term" value="F:zinc ion binding"/>
    <property type="evidence" value="ECO:0007669"/>
    <property type="project" value="UniProtKB-KW"/>
</dbReference>
<evidence type="ECO:0000259" key="10">
    <source>
        <dbReference type="PROSITE" id="PS50103"/>
    </source>
</evidence>
<keyword evidence="2 9" id="KW-0479">Metal-binding</keyword>
<dbReference type="InterPro" id="IPR000571">
    <property type="entry name" value="Znf_CCCH"/>
</dbReference>
<comment type="subcellular location">
    <subcellularLocation>
        <location evidence="1">Nucleus membrane</location>
        <topology evidence="1">Peripheral membrane protein</topology>
        <orientation evidence="1">Cytoplasmic side</orientation>
    </subcellularLocation>
</comment>
<comment type="caution">
    <text evidence="11">The sequence shown here is derived from an EMBL/GenBank/DDBJ whole genome shotgun (WGS) entry which is preliminary data.</text>
</comment>
<evidence type="ECO:0000256" key="2">
    <source>
        <dbReference type="ARBA" id="ARBA00022723"/>
    </source>
</evidence>
<name>A0AAW1CVL8_9HEMI</name>
<reference evidence="11 12" key="1">
    <citation type="submission" date="2022-12" db="EMBL/GenBank/DDBJ databases">
        <title>Chromosome-level genome assembly of true bugs.</title>
        <authorList>
            <person name="Ma L."/>
            <person name="Li H."/>
        </authorList>
    </citation>
    <scope>NUCLEOTIDE SEQUENCE [LARGE SCALE GENOMIC DNA]</scope>
    <source>
        <strain evidence="11">Lab_2022b</strain>
    </source>
</reference>
<keyword evidence="12" id="KW-1185">Reference proteome</keyword>
<dbReference type="PANTHER" id="PTHR46527">
    <property type="entry name" value="NUCLEOPORIN-LIKE PROTEIN 2"/>
    <property type="match status" value="1"/>
</dbReference>
<accession>A0AAW1CVL8</accession>
<dbReference type="PROSITE" id="PS50103">
    <property type="entry name" value="ZF_C3H1"/>
    <property type="match status" value="1"/>
</dbReference>
<dbReference type="InterPro" id="IPR036855">
    <property type="entry name" value="Znf_CCCH_sf"/>
</dbReference>
<dbReference type="InterPro" id="IPR041367">
    <property type="entry name" value="Znf-CCCH_4"/>
</dbReference>
<dbReference type="Gene3D" id="4.10.1000.10">
    <property type="entry name" value="Zinc finger, CCCH-type"/>
    <property type="match status" value="1"/>
</dbReference>
<keyword evidence="3 9" id="KW-0863">Zinc-finger</keyword>
<evidence type="ECO:0000256" key="8">
    <source>
        <dbReference type="ARBA" id="ARBA00042384"/>
    </source>
</evidence>
<proteinExistence type="predicted"/>
<gene>
    <name evidence="11" type="ORF">O3M35_012647</name>
</gene>
<sequence length="332" mass="37603">MATVCKYFLNNSCRYGDRCHYSHVLPNDKYRSNPYVYNAKDKGGVSVMQRLSSPATSTPIKDDTDKVMQECWKRIAEEVNQIELQHMWPLTCYSLLKTGKNFPDWNDISMEEVRWEAYQAQANGTFPIYLSNMQELLSKAKELRHKLLKPNNETEALIKDLMKDNSSQSSPQNVPFFMNKQPTQAQANFSFASAFANKPQESVFNQATSPSNNSGIFARALQSSQQSPAQQSTFFGGKTSLNSTPVNNFFNSSTGHQSFSNVDMTTSSDDPFNQFGKQRDTNFGFQDSNSDENSIVYSKVENLTKEDYEAFKATAFTLENLPFVPPPKELCK</sequence>